<comment type="caution">
    <text evidence="2">The sequence shown here is derived from an EMBL/GenBank/DDBJ whole genome shotgun (WGS) entry which is preliminary data.</text>
</comment>
<protein>
    <submittedName>
        <fullName evidence="2">Uncharacterized protein</fullName>
    </submittedName>
</protein>
<dbReference type="Pfam" id="PF19564">
    <property type="entry name" value="DUF6086"/>
    <property type="match status" value="1"/>
</dbReference>
<sequence>MPSGIGPMRSDEYRIDPADVAAFVEALLARRRRTTHGVMIALSDGFLATVPALAARAGTEGRPGSGRPRRAVAGRPAADVA</sequence>
<organism evidence="2 3">
    <name type="scientific">Streptomyces albospinus</name>
    <dbReference type="NCBI Taxonomy" id="285515"/>
    <lineage>
        <taxon>Bacteria</taxon>
        <taxon>Bacillati</taxon>
        <taxon>Actinomycetota</taxon>
        <taxon>Actinomycetes</taxon>
        <taxon>Kitasatosporales</taxon>
        <taxon>Streptomycetaceae</taxon>
        <taxon>Streptomyces</taxon>
    </lineage>
</organism>
<dbReference type="EMBL" id="BMRP01000008">
    <property type="protein sequence ID" value="GGU61239.1"/>
    <property type="molecule type" value="Genomic_DNA"/>
</dbReference>
<evidence type="ECO:0000313" key="3">
    <source>
        <dbReference type="Proteomes" id="UP000654471"/>
    </source>
</evidence>
<evidence type="ECO:0000256" key="1">
    <source>
        <dbReference type="SAM" id="MobiDB-lite"/>
    </source>
</evidence>
<name>A0ABQ2V0G6_9ACTN</name>
<feature type="region of interest" description="Disordered" evidence="1">
    <location>
        <begin position="56"/>
        <end position="81"/>
    </location>
</feature>
<gene>
    <name evidence="2" type="ORF">GCM10010211_27730</name>
</gene>
<accession>A0ABQ2V0G6</accession>
<evidence type="ECO:0000313" key="2">
    <source>
        <dbReference type="EMBL" id="GGU61239.1"/>
    </source>
</evidence>
<dbReference type="InterPro" id="IPR045732">
    <property type="entry name" value="DUF6086"/>
</dbReference>
<reference evidence="3" key="1">
    <citation type="journal article" date="2019" name="Int. J. Syst. Evol. Microbiol.">
        <title>The Global Catalogue of Microorganisms (GCM) 10K type strain sequencing project: providing services to taxonomists for standard genome sequencing and annotation.</title>
        <authorList>
            <consortium name="The Broad Institute Genomics Platform"/>
            <consortium name="The Broad Institute Genome Sequencing Center for Infectious Disease"/>
            <person name="Wu L."/>
            <person name="Ma J."/>
        </authorList>
    </citation>
    <scope>NUCLEOTIDE SEQUENCE [LARGE SCALE GENOMIC DNA]</scope>
    <source>
        <strain evidence="3">JCM 3399</strain>
    </source>
</reference>
<proteinExistence type="predicted"/>
<keyword evidence="3" id="KW-1185">Reference proteome</keyword>
<dbReference type="Proteomes" id="UP000654471">
    <property type="component" value="Unassembled WGS sequence"/>
</dbReference>